<keyword evidence="6 9" id="KW-1133">Transmembrane helix</keyword>
<comment type="similarity">
    <text evidence="2">Belongs to the G-protein coupled receptor 2 family.</text>
</comment>
<reference evidence="11" key="1">
    <citation type="journal article" date="2014" name="Nature">
        <title>Elephant shark genome provides unique insights into gnathostome evolution.</title>
        <authorList>
            <consortium name="International Elephant Shark Genome Sequencing Consortium"/>
            <person name="Venkatesh B."/>
            <person name="Lee A.P."/>
            <person name="Ravi V."/>
            <person name="Maurya A.K."/>
            <person name="Lian M.M."/>
            <person name="Swann J.B."/>
            <person name="Ohta Y."/>
            <person name="Flajnik M.F."/>
            <person name="Sutoh Y."/>
            <person name="Kasahara M."/>
            <person name="Hoon S."/>
            <person name="Gangu V."/>
            <person name="Roy S.W."/>
            <person name="Irimia M."/>
            <person name="Korzh V."/>
            <person name="Kondrychyn I."/>
            <person name="Lim Z.W."/>
            <person name="Tay B.H."/>
            <person name="Tohari S."/>
            <person name="Kong K.W."/>
            <person name="Ho S."/>
            <person name="Lorente-Galdos B."/>
            <person name="Quilez J."/>
            <person name="Marques-Bonet T."/>
            <person name="Raney B.J."/>
            <person name="Ingham P.W."/>
            <person name="Tay A."/>
            <person name="Hillier L.W."/>
            <person name="Minx P."/>
            <person name="Boehm T."/>
            <person name="Wilson R.K."/>
            <person name="Brenner S."/>
            <person name="Warren W.C."/>
        </authorList>
    </citation>
    <scope>NUCLEOTIDE SEQUENCE</scope>
    <source>
        <tissue evidence="11">Brain</tissue>
    </source>
</reference>
<evidence type="ECO:0000256" key="5">
    <source>
        <dbReference type="ARBA" id="ARBA00022729"/>
    </source>
</evidence>
<dbReference type="KEGG" id="cmk:121848127"/>
<dbReference type="GO" id="GO:0015056">
    <property type="term" value="F:corticotrophin-releasing factor receptor activity"/>
    <property type="evidence" value="ECO:0007669"/>
    <property type="project" value="TreeGrafter"/>
</dbReference>
<dbReference type="GeneID" id="121848127"/>
<dbReference type="GO" id="GO:0060291">
    <property type="term" value="P:long-term synaptic potentiation"/>
    <property type="evidence" value="ECO:0007669"/>
    <property type="project" value="TreeGrafter"/>
</dbReference>
<dbReference type="InterPro" id="IPR001879">
    <property type="entry name" value="GPCR_2_extracellular_dom"/>
</dbReference>
<dbReference type="GO" id="GO:0043679">
    <property type="term" value="C:axon terminus"/>
    <property type="evidence" value="ECO:0007669"/>
    <property type="project" value="TreeGrafter"/>
</dbReference>
<name>V9LBR3_CALMI</name>
<dbReference type="SUPFAM" id="SSF111418">
    <property type="entry name" value="Hormone receptor domain"/>
    <property type="match status" value="1"/>
</dbReference>
<feature type="transmembrane region" description="Helical" evidence="9">
    <location>
        <begin position="117"/>
        <end position="146"/>
    </location>
</feature>
<evidence type="ECO:0000256" key="2">
    <source>
        <dbReference type="ARBA" id="ARBA00005314"/>
    </source>
</evidence>
<accession>V9LBR3</accession>
<dbReference type="PRINTS" id="PR01279">
    <property type="entry name" value="CRFRECEPTOR"/>
</dbReference>
<evidence type="ECO:0000256" key="9">
    <source>
        <dbReference type="SAM" id="Phobius"/>
    </source>
</evidence>
<evidence type="ECO:0000256" key="3">
    <source>
        <dbReference type="ARBA" id="ARBA00022475"/>
    </source>
</evidence>
<dbReference type="GO" id="GO:0007188">
    <property type="term" value="P:adenylate cyclase-modulating G protein-coupled receptor signaling pathway"/>
    <property type="evidence" value="ECO:0007669"/>
    <property type="project" value="TreeGrafter"/>
</dbReference>
<dbReference type="SMART" id="SM00008">
    <property type="entry name" value="HormR"/>
    <property type="match status" value="1"/>
</dbReference>
<dbReference type="Gene3D" id="4.10.1240.10">
    <property type="entry name" value="GPCR, family 2, extracellular hormone receptor domain"/>
    <property type="match status" value="1"/>
</dbReference>
<dbReference type="RefSeq" id="XP_042188157.1">
    <property type="nucleotide sequence ID" value="XM_042332223.1"/>
</dbReference>
<dbReference type="InterPro" id="IPR036445">
    <property type="entry name" value="GPCR_2_extracell_dom_sf"/>
</dbReference>
<dbReference type="AlphaFoldDB" id="V9LBR3"/>
<evidence type="ECO:0000256" key="6">
    <source>
        <dbReference type="ARBA" id="ARBA00022989"/>
    </source>
</evidence>
<dbReference type="PANTHER" id="PTHR45620:SF19">
    <property type="entry name" value="CORTICOTROPIN-RELEASING FACTOR RECEPTOR 2"/>
    <property type="match status" value="1"/>
</dbReference>
<dbReference type="PANTHER" id="PTHR45620">
    <property type="entry name" value="PDF RECEPTOR-LIKE PROTEIN-RELATED"/>
    <property type="match status" value="1"/>
</dbReference>
<feature type="domain" description="G-protein coupled receptors family 2 profile 1" evidence="10">
    <location>
        <begin position="16"/>
        <end position="105"/>
    </location>
</feature>
<keyword evidence="4 9" id="KW-0812">Transmembrane</keyword>
<dbReference type="InterPro" id="IPR003053">
    <property type="entry name" value="GPCR_2_CRF2_rcpt"/>
</dbReference>
<dbReference type="PROSITE" id="PS50227">
    <property type="entry name" value="G_PROTEIN_RECEP_F2_3"/>
    <property type="match status" value="1"/>
</dbReference>
<dbReference type="GO" id="GO:0030425">
    <property type="term" value="C:dendrite"/>
    <property type="evidence" value="ECO:0007669"/>
    <property type="project" value="TreeGrafter"/>
</dbReference>
<dbReference type="Gene3D" id="1.20.1070.10">
    <property type="entry name" value="Rhodopsin 7-helix transmembrane proteins"/>
    <property type="match status" value="1"/>
</dbReference>
<evidence type="ECO:0000256" key="4">
    <source>
        <dbReference type="ARBA" id="ARBA00022692"/>
    </source>
</evidence>
<keyword evidence="8" id="KW-1015">Disulfide bond</keyword>
<keyword evidence="3" id="KW-1003">Cell membrane</keyword>
<dbReference type="PRINTS" id="PR00249">
    <property type="entry name" value="GPCRSECRETIN"/>
</dbReference>
<dbReference type="OrthoDB" id="9064739at2759"/>
<keyword evidence="11" id="KW-0675">Receptor</keyword>
<dbReference type="EMBL" id="JW877131">
    <property type="protein sequence ID" value="AFP09648.1"/>
    <property type="molecule type" value="mRNA"/>
</dbReference>
<dbReference type="Pfam" id="PF00002">
    <property type="entry name" value="7tm_2"/>
    <property type="match status" value="1"/>
</dbReference>
<comment type="subcellular location">
    <subcellularLocation>
        <location evidence="1">Cell membrane</location>
        <topology evidence="1">Multi-pass membrane protein</topology>
    </subcellularLocation>
</comment>
<evidence type="ECO:0000259" key="10">
    <source>
        <dbReference type="PROSITE" id="PS50227"/>
    </source>
</evidence>
<proteinExistence type="evidence at transcript level"/>
<evidence type="ECO:0000256" key="1">
    <source>
        <dbReference type="ARBA" id="ARBA00004651"/>
    </source>
</evidence>
<evidence type="ECO:0000256" key="8">
    <source>
        <dbReference type="ARBA" id="ARBA00023157"/>
    </source>
</evidence>
<evidence type="ECO:0000256" key="7">
    <source>
        <dbReference type="ARBA" id="ARBA00023136"/>
    </source>
</evidence>
<keyword evidence="5" id="KW-0732">Signal</keyword>
<organism evidence="11">
    <name type="scientific">Callorhinchus milii</name>
    <name type="common">Ghost shark</name>
    <dbReference type="NCBI Taxonomy" id="7868"/>
    <lineage>
        <taxon>Eukaryota</taxon>
        <taxon>Metazoa</taxon>
        <taxon>Chordata</taxon>
        <taxon>Craniata</taxon>
        <taxon>Vertebrata</taxon>
        <taxon>Chondrichthyes</taxon>
        <taxon>Holocephali</taxon>
        <taxon>Chimaeriformes</taxon>
        <taxon>Callorhinchidae</taxon>
        <taxon>Callorhinchus</taxon>
    </lineage>
</organism>
<dbReference type="GO" id="GO:0008528">
    <property type="term" value="F:G protein-coupled peptide receptor activity"/>
    <property type="evidence" value="ECO:0007669"/>
    <property type="project" value="TreeGrafter"/>
</dbReference>
<dbReference type="InterPro" id="IPR000832">
    <property type="entry name" value="GPCR_2_secretin-like"/>
</dbReference>
<dbReference type="PRINTS" id="PR01281">
    <property type="entry name" value="CRFRECEPTOR2"/>
</dbReference>
<keyword evidence="7 9" id="KW-0472">Membrane</keyword>
<evidence type="ECO:0000313" key="11">
    <source>
        <dbReference type="EMBL" id="AFP09648.1"/>
    </source>
</evidence>
<dbReference type="GO" id="GO:0005886">
    <property type="term" value="C:plasma membrane"/>
    <property type="evidence" value="ECO:0007669"/>
    <property type="project" value="UniProtKB-SubCell"/>
</dbReference>
<dbReference type="InterPro" id="IPR050332">
    <property type="entry name" value="GPCR_2"/>
</dbReference>
<sequence length="207" mass="23866">MDPDIFQIIIDEFDPNCSLFDLFQDSFYPSDIPAQFDLSGVYCNATTDQIGTCWPRTRAGQVASRSCPETFNGIKYNTTRSVYRECVENGTWASRINYSQCEPILEEKGKYQVHYKVVLIINYLGHCISIGALVIAFTLFLCLRSIRCLRNIIHWNLITTFILRNAMWFLLQMIDHEIHENNEVTALAVTTTNSNNNNKHTHKQTNK</sequence>
<dbReference type="InterPro" id="IPR003051">
    <property type="entry name" value="GPCR_2_CRF_rcpt"/>
</dbReference>
<dbReference type="GO" id="GO:0043404">
    <property type="term" value="F:corticotropin-releasing hormone receptor activity"/>
    <property type="evidence" value="ECO:0007669"/>
    <property type="project" value="TreeGrafter"/>
</dbReference>
<dbReference type="GO" id="GO:0017046">
    <property type="term" value="F:peptide hormone binding"/>
    <property type="evidence" value="ECO:0007669"/>
    <property type="project" value="TreeGrafter"/>
</dbReference>
<protein>
    <submittedName>
        <fullName evidence="11">Corticotropin-releasing factor receptor 2</fullName>
    </submittedName>
</protein>
<dbReference type="Pfam" id="PF02793">
    <property type="entry name" value="HRM"/>
    <property type="match status" value="1"/>
</dbReference>